<protein>
    <submittedName>
        <fullName evidence="1">Uncharacterized protein</fullName>
    </submittedName>
</protein>
<organism evidence="1 2">
    <name type="scientific">Duganella fentianensis</name>
    <dbReference type="NCBI Taxonomy" id="2692177"/>
    <lineage>
        <taxon>Bacteria</taxon>
        <taxon>Pseudomonadati</taxon>
        <taxon>Pseudomonadota</taxon>
        <taxon>Betaproteobacteria</taxon>
        <taxon>Burkholderiales</taxon>
        <taxon>Oxalobacteraceae</taxon>
        <taxon>Telluria group</taxon>
        <taxon>Duganella</taxon>
    </lineage>
</organism>
<dbReference type="Proteomes" id="UP000444316">
    <property type="component" value="Unassembled WGS sequence"/>
</dbReference>
<name>A0A845I1K5_9BURK</name>
<evidence type="ECO:0000313" key="1">
    <source>
        <dbReference type="EMBL" id="MYN47109.1"/>
    </source>
</evidence>
<accession>A0A845I1K5</accession>
<dbReference type="RefSeq" id="WP_161036521.1">
    <property type="nucleotide sequence ID" value="NZ_WWCL01000004.1"/>
</dbReference>
<sequence>MKVMPYEKKYEFFSFSSEHLRRSTVNMKTFLKQMDGVVLRLDKQGGFTGQKTHKFGADRAFLCITLFF</sequence>
<dbReference type="AlphaFoldDB" id="A0A845I1K5"/>
<reference evidence="1" key="1">
    <citation type="submission" date="2019-12" db="EMBL/GenBank/DDBJ databases">
        <title>Novel species isolated from a subtropical stream in China.</title>
        <authorList>
            <person name="Lu H."/>
        </authorList>
    </citation>
    <scope>NUCLEOTIDE SEQUENCE [LARGE SCALE GENOMIC DNA]</scope>
    <source>
        <strain evidence="1">FT93W</strain>
    </source>
</reference>
<dbReference type="EMBL" id="WWCL01000004">
    <property type="protein sequence ID" value="MYN47109.1"/>
    <property type="molecule type" value="Genomic_DNA"/>
</dbReference>
<comment type="caution">
    <text evidence="1">The sequence shown here is derived from an EMBL/GenBank/DDBJ whole genome shotgun (WGS) entry which is preliminary data.</text>
</comment>
<keyword evidence="2" id="KW-1185">Reference proteome</keyword>
<evidence type="ECO:0000313" key="2">
    <source>
        <dbReference type="Proteomes" id="UP000444316"/>
    </source>
</evidence>
<proteinExistence type="predicted"/>
<gene>
    <name evidence="1" type="ORF">GTP23_18865</name>
</gene>